<organism evidence="2">
    <name type="scientific">Cladocopium goreaui</name>
    <dbReference type="NCBI Taxonomy" id="2562237"/>
    <lineage>
        <taxon>Eukaryota</taxon>
        <taxon>Sar</taxon>
        <taxon>Alveolata</taxon>
        <taxon>Dinophyceae</taxon>
        <taxon>Suessiales</taxon>
        <taxon>Symbiodiniaceae</taxon>
        <taxon>Cladocopium</taxon>
    </lineage>
</organism>
<evidence type="ECO:0000256" key="1">
    <source>
        <dbReference type="SAM" id="MobiDB-lite"/>
    </source>
</evidence>
<keyword evidence="4" id="KW-1185">Reference proteome</keyword>
<evidence type="ECO:0000313" key="3">
    <source>
        <dbReference type="EMBL" id="CAL1165313.1"/>
    </source>
</evidence>
<feature type="region of interest" description="Disordered" evidence="1">
    <location>
        <begin position="79"/>
        <end position="103"/>
    </location>
</feature>
<reference evidence="3" key="2">
    <citation type="submission" date="2024-04" db="EMBL/GenBank/DDBJ databases">
        <authorList>
            <person name="Chen Y."/>
            <person name="Shah S."/>
            <person name="Dougan E. K."/>
            <person name="Thang M."/>
            <person name="Chan C."/>
        </authorList>
    </citation>
    <scope>NUCLEOTIDE SEQUENCE [LARGE SCALE GENOMIC DNA]</scope>
</reference>
<protein>
    <submittedName>
        <fullName evidence="2">Uncharacterized protein</fullName>
    </submittedName>
</protein>
<dbReference type="OrthoDB" id="409920at2759"/>
<sequence length="103" mass="11981">MMKGLISAHDKNIETSPGQYPSCDELTQSRRVCMPSSFAWSMPKGVAQEAVRERRMQTRAPPPGTYKVPSFFDAVDQQRQEQHGHRRRRPLGSEWNNEWKTMF</sequence>
<dbReference type="Proteomes" id="UP001152797">
    <property type="component" value="Unassembled WGS sequence"/>
</dbReference>
<reference evidence="2" key="1">
    <citation type="submission" date="2022-10" db="EMBL/GenBank/DDBJ databases">
        <authorList>
            <person name="Chen Y."/>
            <person name="Dougan E. K."/>
            <person name="Chan C."/>
            <person name="Rhodes N."/>
            <person name="Thang M."/>
        </authorList>
    </citation>
    <scope>NUCLEOTIDE SEQUENCE</scope>
</reference>
<dbReference type="EMBL" id="CAMXCT010005290">
    <property type="protein sequence ID" value="CAI4011938.1"/>
    <property type="molecule type" value="Genomic_DNA"/>
</dbReference>
<dbReference type="EMBL" id="CAMXCT030005290">
    <property type="protein sequence ID" value="CAL4799250.1"/>
    <property type="molecule type" value="Genomic_DNA"/>
</dbReference>
<feature type="compositionally biased region" description="Polar residues" evidence="1">
    <location>
        <begin position="94"/>
        <end position="103"/>
    </location>
</feature>
<gene>
    <name evidence="2" type="ORF">C1SCF055_LOCUS37053</name>
</gene>
<evidence type="ECO:0000313" key="2">
    <source>
        <dbReference type="EMBL" id="CAI4011938.1"/>
    </source>
</evidence>
<accession>A0A9P1GG89</accession>
<dbReference type="AlphaFoldDB" id="A0A9P1GG89"/>
<evidence type="ECO:0000313" key="4">
    <source>
        <dbReference type="Proteomes" id="UP001152797"/>
    </source>
</evidence>
<proteinExistence type="predicted"/>
<feature type="region of interest" description="Disordered" evidence="1">
    <location>
        <begin position="1"/>
        <end position="22"/>
    </location>
</feature>
<comment type="caution">
    <text evidence="2">The sequence shown here is derived from an EMBL/GenBank/DDBJ whole genome shotgun (WGS) entry which is preliminary data.</text>
</comment>
<name>A0A9P1GG89_9DINO</name>
<dbReference type="EMBL" id="CAMXCT020005290">
    <property type="protein sequence ID" value="CAL1165313.1"/>
    <property type="molecule type" value="Genomic_DNA"/>
</dbReference>
<feature type="non-terminal residue" evidence="2">
    <location>
        <position position="103"/>
    </location>
</feature>